<dbReference type="AlphaFoldDB" id="A0A0C2ZMY8"/>
<accession>A0A0C2ZMY8</accession>
<evidence type="ECO:0000313" key="2">
    <source>
        <dbReference type="Proteomes" id="UP000053989"/>
    </source>
</evidence>
<reference evidence="1 2" key="1">
    <citation type="submission" date="2014-04" db="EMBL/GenBank/DDBJ databases">
        <authorList>
            <consortium name="DOE Joint Genome Institute"/>
            <person name="Kuo A."/>
            <person name="Kohler A."/>
            <person name="Nagy L.G."/>
            <person name="Floudas D."/>
            <person name="Copeland A."/>
            <person name="Barry K.W."/>
            <person name="Cichocki N."/>
            <person name="Veneault-Fourrey C."/>
            <person name="LaButti K."/>
            <person name="Lindquist E.A."/>
            <person name="Lipzen A."/>
            <person name="Lundell T."/>
            <person name="Morin E."/>
            <person name="Murat C."/>
            <person name="Sun H."/>
            <person name="Tunlid A."/>
            <person name="Henrissat B."/>
            <person name="Grigoriev I.V."/>
            <person name="Hibbett D.S."/>
            <person name="Martin F."/>
            <person name="Nordberg H.P."/>
            <person name="Cantor M.N."/>
            <person name="Hua S.X."/>
        </authorList>
    </citation>
    <scope>NUCLEOTIDE SEQUENCE [LARGE SCALE GENOMIC DNA]</scope>
    <source>
        <strain evidence="1 2">Foug A</strain>
    </source>
</reference>
<gene>
    <name evidence="1" type="ORF">SCLCIDRAFT_1214502</name>
</gene>
<evidence type="ECO:0000313" key="1">
    <source>
        <dbReference type="EMBL" id="KIM62958.1"/>
    </source>
</evidence>
<proteinExistence type="predicted"/>
<dbReference type="InParanoid" id="A0A0C2ZMY8"/>
<sequence>MSFATINPWIGSQVGLKEKKMRSQKRAVQPGCSIQASIASHGYILRFIRILVLCEFYSKENLNYYATAASMVLIGVHDPS</sequence>
<protein>
    <submittedName>
        <fullName evidence="1">Uncharacterized protein</fullName>
    </submittedName>
</protein>
<dbReference type="Proteomes" id="UP000053989">
    <property type="component" value="Unassembled WGS sequence"/>
</dbReference>
<dbReference type="HOGENOM" id="CLU_2591203_0_0_1"/>
<keyword evidence="2" id="KW-1185">Reference proteome</keyword>
<reference evidence="2" key="2">
    <citation type="submission" date="2015-01" db="EMBL/GenBank/DDBJ databases">
        <title>Evolutionary Origins and Diversification of the Mycorrhizal Mutualists.</title>
        <authorList>
            <consortium name="DOE Joint Genome Institute"/>
            <consortium name="Mycorrhizal Genomics Consortium"/>
            <person name="Kohler A."/>
            <person name="Kuo A."/>
            <person name="Nagy L.G."/>
            <person name="Floudas D."/>
            <person name="Copeland A."/>
            <person name="Barry K.W."/>
            <person name="Cichocki N."/>
            <person name="Veneault-Fourrey C."/>
            <person name="LaButti K."/>
            <person name="Lindquist E.A."/>
            <person name="Lipzen A."/>
            <person name="Lundell T."/>
            <person name="Morin E."/>
            <person name="Murat C."/>
            <person name="Riley R."/>
            <person name="Ohm R."/>
            <person name="Sun H."/>
            <person name="Tunlid A."/>
            <person name="Henrissat B."/>
            <person name="Grigoriev I.V."/>
            <person name="Hibbett D.S."/>
            <person name="Martin F."/>
        </authorList>
    </citation>
    <scope>NUCLEOTIDE SEQUENCE [LARGE SCALE GENOMIC DNA]</scope>
    <source>
        <strain evidence="2">Foug A</strain>
    </source>
</reference>
<organism evidence="1 2">
    <name type="scientific">Scleroderma citrinum Foug A</name>
    <dbReference type="NCBI Taxonomy" id="1036808"/>
    <lineage>
        <taxon>Eukaryota</taxon>
        <taxon>Fungi</taxon>
        <taxon>Dikarya</taxon>
        <taxon>Basidiomycota</taxon>
        <taxon>Agaricomycotina</taxon>
        <taxon>Agaricomycetes</taxon>
        <taxon>Agaricomycetidae</taxon>
        <taxon>Boletales</taxon>
        <taxon>Sclerodermatineae</taxon>
        <taxon>Sclerodermataceae</taxon>
        <taxon>Scleroderma</taxon>
    </lineage>
</organism>
<dbReference type="EMBL" id="KN822038">
    <property type="protein sequence ID" value="KIM62958.1"/>
    <property type="molecule type" value="Genomic_DNA"/>
</dbReference>
<name>A0A0C2ZMY8_9AGAM</name>